<protein>
    <submittedName>
        <fullName evidence="1">Uncharacterized protein</fullName>
    </submittedName>
</protein>
<sequence>MVRGLKKIVPPLKHQNNTESVRDDFPISCSTLTEIIVKTLADKDEQLWNENWLFRELVNPERDSWSSNKS</sequence>
<gene>
    <name evidence="1" type="ORF">HMPREF9304_08450</name>
</gene>
<proteinExistence type="predicted"/>
<dbReference type="EMBL" id="JRPQ01000126">
    <property type="protein sequence ID" value="KGI21748.1"/>
    <property type="molecule type" value="Genomic_DNA"/>
</dbReference>
<name>A0A098YT18_9BACT</name>
<dbReference type="Proteomes" id="UP000029723">
    <property type="component" value="Unassembled WGS sequence"/>
</dbReference>
<reference evidence="1 2" key="1">
    <citation type="submission" date="2014-07" db="EMBL/GenBank/DDBJ databases">
        <authorList>
            <person name="McCorrison J."/>
            <person name="Sanka R."/>
            <person name="Torralba M."/>
            <person name="Gillis M."/>
            <person name="Haft D.H."/>
            <person name="Methe B."/>
            <person name="Sutton G."/>
            <person name="Nelson K.E."/>
        </authorList>
    </citation>
    <scope>NUCLEOTIDE SEQUENCE [LARGE SCALE GENOMIC DNA]</scope>
    <source>
        <strain evidence="1 2">S9-PR14</strain>
    </source>
</reference>
<dbReference type="AlphaFoldDB" id="A0A098YT18"/>
<accession>A0A098YT18</accession>
<evidence type="ECO:0000313" key="1">
    <source>
        <dbReference type="EMBL" id="KGI21748.1"/>
    </source>
</evidence>
<organism evidence="1 2">
    <name type="scientific">Hoylesella timonensis S9-PR14</name>
    <dbReference type="NCBI Taxonomy" id="1401062"/>
    <lineage>
        <taxon>Bacteria</taxon>
        <taxon>Pseudomonadati</taxon>
        <taxon>Bacteroidota</taxon>
        <taxon>Bacteroidia</taxon>
        <taxon>Bacteroidales</taxon>
        <taxon>Prevotellaceae</taxon>
        <taxon>Hoylesella</taxon>
    </lineage>
</organism>
<comment type="caution">
    <text evidence="1">The sequence shown here is derived from an EMBL/GenBank/DDBJ whole genome shotgun (WGS) entry which is preliminary data.</text>
</comment>
<evidence type="ECO:0000313" key="2">
    <source>
        <dbReference type="Proteomes" id="UP000029723"/>
    </source>
</evidence>